<dbReference type="Proteomes" id="UP001438953">
    <property type="component" value="Unassembled WGS sequence"/>
</dbReference>
<protein>
    <submittedName>
        <fullName evidence="2">Uncharacterized protein</fullName>
    </submittedName>
</protein>
<evidence type="ECO:0000313" key="2">
    <source>
        <dbReference type="EMBL" id="MER5173670.1"/>
    </source>
</evidence>
<gene>
    <name evidence="2" type="ORF">VSX56_18045</name>
</gene>
<dbReference type="RefSeq" id="WP_350939034.1">
    <property type="nucleotide sequence ID" value="NZ_JAYWLC010000024.1"/>
</dbReference>
<organism evidence="2 3">
    <name type="scientific">Thioclava kandeliae</name>
    <dbReference type="NCBI Taxonomy" id="3070818"/>
    <lineage>
        <taxon>Bacteria</taxon>
        <taxon>Pseudomonadati</taxon>
        <taxon>Pseudomonadota</taxon>
        <taxon>Alphaproteobacteria</taxon>
        <taxon>Rhodobacterales</taxon>
        <taxon>Paracoccaceae</taxon>
        <taxon>Thioclava</taxon>
    </lineage>
</organism>
<name>A0ABV1SL95_9RHOB</name>
<keyword evidence="1" id="KW-0472">Membrane</keyword>
<proteinExistence type="predicted"/>
<evidence type="ECO:0000313" key="3">
    <source>
        <dbReference type="Proteomes" id="UP001438953"/>
    </source>
</evidence>
<reference evidence="2 3" key="2">
    <citation type="submission" date="2024-06" db="EMBL/GenBank/DDBJ databases">
        <title>Thioclava kandeliae sp. nov. from a rhizosphere soil sample of Kandelia candel in a mangrove.</title>
        <authorList>
            <person name="Mu T."/>
        </authorList>
    </citation>
    <scope>NUCLEOTIDE SEQUENCE [LARGE SCALE GENOMIC DNA]</scope>
    <source>
        <strain evidence="2 3">CPCC 100088</strain>
    </source>
</reference>
<dbReference type="EMBL" id="JAYWLC010000024">
    <property type="protein sequence ID" value="MER5173670.1"/>
    <property type="molecule type" value="Genomic_DNA"/>
</dbReference>
<comment type="caution">
    <text evidence="2">The sequence shown here is derived from an EMBL/GenBank/DDBJ whole genome shotgun (WGS) entry which is preliminary data.</text>
</comment>
<feature type="transmembrane region" description="Helical" evidence="1">
    <location>
        <begin position="21"/>
        <end position="54"/>
    </location>
</feature>
<keyword evidence="1" id="KW-0812">Transmembrane</keyword>
<accession>A0ABV1SL95</accession>
<evidence type="ECO:0000256" key="1">
    <source>
        <dbReference type="SAM" id="Phobius"/>
    </source>
</evidence>
<sequence length="61" mass="6600">MSSGYEKYEFGIPLDSSKRTFLDLVLMILMFGLGAASVAISSYFFICAVVSASISSGELFM</sequence>
<reference evidence="2 3" key="1">
    <citation type="submission" date="2024-01" db="EMBL/GenBank/DDBJ databases">
        <authorList>
            <person name="Deng Y."/>
            <person name="Su J."/>
        </authorList>
    </citation>
    <scope>NUCLEOTIDE SEQUENCE [LARGE SCALE GENOMIC DNA]</scope>
    <source>
        <strain evidence="2 3">CPCC 100088</strain>
    </source>
</reference>
<keyword evidence="3" id="KW-1185">Reference proteome</keyword>
<keyword evidence="1" id="KW-1133">Transmembrane helix</keyword>